<evidence type="ECO:0000256" key="1">
    <source>
        <dbReference type="ARBA" id="ARBA00000085"/>
    </source>
</evidence>
<dbReference type="InterPro" id="IPR005467">
    <property type="entry name" value="His_kinase_dom"/>
</dbReference>
<proteinExistence type="predicted"/>
<dbReference type="CDD" id="cd00082">
    <property type="entry name" value="HisKA"/>
    <property type="match status" value="1"/>
</dbReference>
<evidence type="ECO:0000256" key="9">
    <source>
        <dbReference type="ARBA" id="ARBA00023012"/>
    </source>
</evidence>
<keyword evidence="13" id="KW-0067">ATP-binding</keyword>
<evidence type="ECO:0000256" key="8">
    <source>
        <dbReference type="ARBA" id="ARBA00022989"/>
    </source>
</evidence>
<dbReference type="GO" id="GO:0005524">
    <property type="term" value="F:ATP binding"/>
    <property type="evidence" value="ECO:0007669"/>
    <property type="project" value="UniProtKB-KW"/>
</dbReference>
<dbReference type="SMART" id="SM00388">
    <property type="entry name" value="HisKA"/>
    <property type="match status" value="1"/>
</dbReference>
<feature type="domain" description="Histidine kinase" evidence="12">
    <location>
        <begin position="113"/>
        <end position="331"/>
    </location>
</feature>
<evidence type="ECO:0000256" key="3">
    <source>
        <dbReference type="ARBA" id="ARBA00012438"/>
    </source>
</evidence>
<keyword evidence="5" id="KW-0808">Transferase</keyword>
<protein>
    <recommendedName>
        <fullName evidence="3">histidine kinase</fullName>
        <ecNumber evidence="3">2.7.13.3</ecNumber>
    </recommendedName>
</protein>
<dbReference type="Pfam" id="PF02518">
    <property type="entry name" value="HATPase_c"/>
    <property type="match status" value="1"/>
</dbReference>
<dbReference type="CDD" id="cd00075">
    <property type="entry name" value="HATPase"/>
    <property type="match status" value="1"/>
</dbReference>
<dbReference type="KEGG" id="cart:PA27867_3861"/>
<feature type="transmembrane region" description="Helical" evidence="11">
    <location>
        <begin position="21"/>
        <end position="45"/>
    </location>
</feature>
<evidence type="ECO:0000259" key="12">
    <source>
        <dbReference type="PROSITE" id="PS50109"/>
    </source>
</evidence>
<comment type="subcellular location">
    <subcellularLocation>
        <location evidence="2">Cell membrane</location>
    </subcellularLocation>
</comment>
<keyword evidence="14" id="KW-1185">Reference proteome</keyword>
<dbReference type="InterPro" id="IPR036890">
    <property type="entry name" value="HATPase_C_sf"/>
</dbReference>
<dbReference type="InterPro" id="IPR036097">
    <property type="entry name" value="HisK_dim/P_sf"/>
</dbReference>
<dbReference type="OrthoDB" id="9786919at2"/>
<dbReference type="EC" id="2.7.13.3" evidence="3"/>
<dbReference type="PRINTS" id="PR00344">
    <property type="entry name" value="BCTRLSENSOR"/>
</dbReference>
<dbReference type="InterPro" id="IPR003594">
    <property type="entry name" value="HATPase_dom"/>
</dbReference>
<keyword evidence="10 11" id="KW-0472">Membrane</keyword>
<comment type="catalytic activity">
    <reaction evidence="1">
        <text>ATP + protein L-histidine = ADP + protein N-phospho-L-histidine.</text>
        <dbReference type="EC" id="2.7.13.3"/>
    </reaction>
</comment>
<dbReference type="SUPFAM" id="SSF47384">
    <property type="entry name" value="Homodimeric domain of signal transducing histidine kinase"/>
    <property type="match status" value="1"/>
</dbReference>
<keyword evidence="4" id="KW-0597">Phosphoprotein</keyword>
<dbReference type="EMBL" id="CP016283">
    <property type="protein sequence ID" value="ANP74775.1"/>
    <property type="molecule type" value="Genomic_DNA"/>
</dbReference>
<name>A0A1B1BQH0_9MICO</name>
<keyword evidence="8 11" id="KW-1133">Transmembrane helix</keyword>
<dbReference type="Gene3D" id="1.10.287.130">
    <property type="match status" value="1"/>
</dbReference>
<dbReference type="PANTHER" id="PTHR45436:SF5">
    <property type="entry name" value="SENSOR HISTIDINE KINASE TRCS"/>
    <property type="match status" value="1"/>
</dbReference>
<evidence type="ECO:0000256" key="4">
    <source>
        <dbReference type="ARBA" id="ARBA00022553"/>
    </source>
</evidence>
<keyword evidence="7" id="KW-0418">Kinase</keyword>
<dbReference type="InterPro" id="IPR050428">
    <property type="entry name" value="TCS_sensor_his_kinase"/>
</dbReference>
<dbReference type="PROSITE" id="PS50109">
    <property type="entry name" value="HIS_KIN"/>
    <property type="match status" value="1"/>
</dbReference>
<dbReference type="InterPro" id="IPR003661">
    <property type="entry name" value="HisK_dim/P_dom"/>
</dbReference>
<dbReference type="Pfam" id="PF00512">
    <property type="entry name" value="HisKA"/>
    <property type="match status" value="1"/>
</dbReference>
<evidence type="ECO:0000256" key="5">
    <source>
        <dbReference type="ARBA" id="ARBA00022679"/>
    </source>
</evidence>
<evidence type="ECO:0000313" key="13">
    <source>
        <dbReference type="EMBL" id="ANP74775.1"/>
    </source>
</evidence>
<dbReference type="RefSeq" id="WP_066600439.1">
    <property type="nucleotide sequence ID" value="NZ_CP016283.1"/>
</dbReference>
<dbReference type="PANTHER" id="PTHR45436">
    <property type="entry name" value="SENSOR HISTIDINE KINASE YKOH"/>
    <property type="match status" value="1"/>
</dbReference>
<keyword evidence="13" id="KW-0614">Plasmid</keyword>
<evidence type="ECO:0000256" key="2">
    <source>
        <dbReference type="ARBA" id="ARBA00004236"/>
    </source>
</evidence>
<reference evidence="13 14" key="1">
    <citation type="submission" date="2016-06" db="EMBL/GenBank/DDBJ databases">
        <title>Genome sequencing of Cryobacterium arcticum PAMC 27867.</title>
        <authorList>
            <person name="Lee J."/>
            <person name="Kim O.-S."/>
        </authorList>
    </citation>
    <scope>NUCLEOTIDE SEQUENCE [LARGE SCALE GENOMIC DNA]</scope>
    <source>
        <strain evidence="13 14">PAMC 27867</strain>
        <plasmid evidence="14">pp27867_1</plasmid>
    </source>
</reference>
<sequence length="337" mass="35365">MTHRPILDSDTLAIRRASRLVGTRIALTCAAVVAVVILAVFLYILSEIPAAELFEPVPDPDNLRLSAVELLRAAAVLGVALIVLAGVMSWLVTRRAVQPLGEALRIQRAFVADASHELRTPLAVLDARLQILQRSLPADDPSVPAVAELRSDAKELINIVNDLLESAEVGSSAAHDAEVVDVNAAVATAVRSMSLIAVEKQVSVKFDAAGPASVHVPAASIVRCVVALLDNALRFAPTHSIVRVDLAGTKKTVSVTVRDSGPGIQGIDPARVFDRFAHSGHAVDGGGDARTGFGIGLSLVREIAVRYGGSVTVLASSDEGTAIRFTVPRAKQSSRTA</sequence>
<dbReference type="AlphaFoldDB" id="A0A1B1BQH0"/>
<dbReference type="Gene3D" id="3.30.565.10">
    <property type="entry name" value="Histidine kinase-like ATPase, C-terminal domain"/>
    <property type="match status" value="1"/>
</dbReference>
<dbReference type="SMART" id="SM00387">
    <property type="entry name" value="HATPase_c"/>
    <property type="match status" value="1"/>
</dbReference>
<evidence type="ECO:0000256" key="11">
    <source>
        <dbReference type="SAM" id="Phobius"/>
    </source>
</evidence>
<dbReference type="GO" id="GO:0000155">
    <property type="term" value="F:phosphorelay sensor kinase activity"/>
    <property type="evidence" value="ECO:0007669"/>
    <property type="project" value="InterPro"/>
</dbReference>
<dbReference type="Proteomes" id="UP000092582">
    <property type="component" value="Plasmid pP27867_1"/>
</dbReference>
<geneLocation type="plasmid" evidence="14">
    <name>pp27867_1</name>
</geneLocation>
<feature type="transmembrane region" description="Helical" evidence="11">
    <location>
        <begin position="70"/>
        <end position="92"/>
    </location>
</feature>
<keyword evidence="13" id="KW-0547">Nucleotide-binding</keyword>
<dbReference type="SUPFAM" id="SSF55874">
    <property type="entry name" value="ATPase domain of HSP90 chaperone/DNA topoisomerase II/histidine kinase"/>
    <property type="match status" value="1"/>
</dbReference>
<organism evidence="13 14">
    <name type="scientific">Cryobacterium arcticum</name>
    <dbReference type="NCBI Taxonomy" id="670052"/>
    <lineage>
        <taxon>Bacteria</taxon>
        <taxon>Bacillati</taxon>
        <taxon>Actinomycetota</taxon>
        <taxon>Actinomycetes</taxon>
        <taxon>Micrococcales</taxon>
        <taxon>Microbacteriaceae</taxon>
        <taxon>Cryobacterium</taxon>
    </lineage>
</organism>
<keyword evidence="6 11" id="KW-0812">Transmembrane</keyword>
<accession>A0A1B1BQH0</accession>
<evidence type="ECO:0000313" key="14">
    <source>
        <dbReference type="Proteomes" id="UP000092582"/>
    </source>
</evidence>
<keyword evidence="9" id="KW-0902">Two-component regulatory system</keyword>
<dbReference type="InterPro" id="IPR004358">
    <property type="entry name" value="Sig_transdc_His_kin-like_C"/>
</dbReference>
<evidence type="ECO:0000256" key="7">
    <source>
        <dbReference type="ARBA" id="ARBA00022777"/>
    </source>
</evidence>
<evidence type="ECO:0000256" key="10">
    <source>
        <dbReference type="ARBA" id="ARBA00023136"/>
    </source>
</evidence>
<gene>
    <name evidence="13" type="ORF">PA27867_3861</name>
</gene>
<dbReference type="GO" id="GO:0005886">
    <property type="term" value="C:plasma membrane"/>
    <property type="evidence" value="ECO:0007669"/>
    <property type="project" value="UniProtKB-SubCell"/>
</dbReference>
<evidence type="ECO:0000256" key="6">
    <source>
        <dbReference type="ARBA" id="ARBA00022692"/>
    </source>
</evidence>